<dbReference type="Pfam" id="PF07690">
    <property type="entry name" value="MFS_1"/>
    <property type="match status" value="1"/>
</dbReference>
<evidence type="ECO:0000313" key="10">
    <source>
        <dbReference type="Proteomes" id="UP000031928"/>
    </source>
</evidence>
<keyword evidence="2" id="KW-0813">Transport</keyword>
<keyword evidence="4 7" id="KW-0812">Transmembrane</keyword>
<feature type="transmembrane region" description="Helical" evidence="7">
    <location>
        <begin position="298"/>
        <end position="319"/>
    </location>
</feature>
<feature type="transmembrane region" description="Helical" evidence="7">
    <location>
        <begin position="12"/>
        <end position="33"/>
    </location>
</feature>
<feature type="transmembrane region" description="Helical" evidence="7">
    <location>
        <begin position="361"/>
        <end position="383"/>
    </location>
</feature>
<reference evidence="9 10" key="1">
    <citation type="submission" date="2014-05" db="EMBL/GenBank/DDBJ databases">
        <title>Complete genome sequence of Corynebacterium marinum DSM 44953.</title>
        <authorList>
            <person name="Schaffert L."/>
            <person name="Albersmeier A."/>
            <person name="Kalinowski J."/>
            <person name="Ruckert C."/>
        </authorList>
    </citation>
    <scope>NUCLEOTIDE SEQUENCE [LARGE SCALE GENOMIC DNA]</scope>
    <source>
        <strain evidence="9 10">DSM 44953</strain>
    </source>
</reference>
<evidence type="ECO:0000256" key="3">
    <source>
        <dbReference type="ARBA" id="ARBA00022475"/>
    </source>
</evidence>
<dbReference type="InterPro" id="IPR011701">
    <property type="entry name" value="MFS"/>
</dbReference>
<evidence type="ECO:0000256" key="7">
    <source>
        <dbReference type="SAM" id="Phobius"/>
    </source>
</evidence>
<dbReference type="KEGG" id="cmq:B840_12065"/>
<dbReference type="SUPFAM" id="SSF103473">
    <property type="entry name" value="MFS general substrate transporter"/>
    <property type="match status" value="1"/>
</dbReference>
<keyword evidence="6 7" id="KW-0472">Membrane</keyword>
<feature type="transmembrane region" description="Helical" evidence="7">
    <location>
        <begin position="240"/>
        <end position="259"/>
    </location>
</feature>
<evidence type="ECO:0000256" key="5">
    <source>
        <dbReference type="ARBA" id="ARBA00022989"/>
    </source>
</evidence>
<sequence length="393" mass="40548">MSAPDPRAWLRVGLGMFTVAFGANLFAPLLPAYRAHAGLSQSQVTFLLAVYVVGLMPALLVGGPLSDTRGRRAMMRPALLLSGLGSVVLAFGATGSFAALSAGRLIAGAATGLVMAAGAAWLQELSTGPSYLGARRATVALSLGFAGGPLMAGLIAEFLPRPDLLPYLVHLGLLLLILPLVWGTPGGGARTDGRRRRMLSRSVLSAHFLWTVAAWAPWGFGVVSTVIATLTELVDAHLTFPVAFTGLVAAVTLGTGVLIQPVATRFGSDLVPPAVLGLGLVVAGMLVSVAVAATRWPWLVFAAAVLLGAAYGVMMVSGLREVQLTAPAEELGAATAVFYSLTYVGFFAPFAMSFLGPAVGYHTLFIVGALIAAASIVPVVRIARGPGPSRRLR</sequence>
<feature type="transmembrane region" description="Helical" evidence="7">
    <location>
        <begin position="78"/>
        <end position="99"/>
    </location>
</feature>
<comment type="subcellular location">
    <subcellularLocation>
        <location evidence="1">Cell membrane</location>
        <topology evidence="1">Multi-pass membrane protein</topology>
    </subcellularLocation>
</comment>
<feature type="transmembrane region" description="Helical" evidence="7">
    <location>
        <begin position="137"/>
        <end position="158"/>
    </location>
</feature>
<protein>
    <submittedName>
        <fullName evidence="9">MFS transporter</fullName>
    </submittedName>
</protein>
<organism evidence="9 10">
    <name type="scientific">Corynebacterium marinum DSM 44953</name>
    <dbReference type="NCBI Taxonomy" id="1224162"/>
    <lineage>
        <taxon>Bacteria</taxon>
        <taxon>Bacillati</taxon>
        <taxon>Actinomycetota</taxon>
        <taxon>Actinomycetes</taxon>
        <taxon>Mycobacteriales</taxon>
        <taxon>Corynebacteriaceae</taxon>
        <taxon>Corynebacterium</taxon>
    </lineage>
</organism>
<dbReference type="PANTHER" id="PTHR23517">
    <property type="entry name" value="RESISTANCE PROTEIN MDTM, PUTATIVE-RELATED-RELATED"/>
    <property type="match status" value="1"/>
</dbReference>
<keyword evidence="3" id="KW-1003">Cell membrane</keyword>
<evidence type="ECO:0000256" key="1">
    <source>
        <dbReference type="ARBA" id="ARBA00004651"/>
    </source>
</evidence>
<dbReference type="HOGENOM" id="CLU_038683_1_0_11"/>
<feature type="domain" description="Major facilitator superfamily (MFS) profile" evidence="8">
    <location>
        <begin position="8"/>
        <end position="393"/>
    </location>
</feature>
<gene>
    <name evidence="9" type="ORF">B840_12065</name>
</gene>
<evidence type="ECO:0000256" key="6">
    <source>
        <dbReference type="ARBA" id="ARBA00023136"/>
    </source>
</evidence>
<dbReference type="GO" id="GO:0022857">
    <property type="term" value="F:transmembrane transporter activity"/>
    <property type="evidence" value="ECO:0007669"/>
    <property type="project" value="InterPro"/>
</dbReference>
<feature type="transmembrane region" description="Helical" evidence="7">
    <location>
        <begin position="331"/>
        <end position="355"/>
    </location>
</feature>
<feature type="transmembrane region" description="Helical" evidence="7">
    <location>
        <begin position="271"/>
        <end position="292"/>
    </location>
</feature>
<dbReference type="AlphaFoldDB" id="A0A0B6TZ55"/>
<dbReference type="EMBL" id="CP007790">
    <property type="protein sequence ID" value="AJK69981.1"/>
    <property type="molecule type" value="Genomic_DNA"/>
</dbReference>
<evidence type="ECO:0000259" key="8">
    <source>
        <dbReference type="PROSITE" id="PS50850"/>
    </source>
</evidence>
<feature type="transmembrane region" description="Helical" evidence="7">
    <location>
        <begin position="164"/>
        <end position="182"/>
    </location>
</feature>
<name>A0A0B6TZ55_9CORY</name>
<dbReference type="PROSITE" id="PS50850">
    <property type="entry name" value="MFS"/>
    <property type="match status" value="1"/>
</dbReference>
<dbReference type="Gene3D" id="1.20.1250.20">
    <property type="entry name" value="MFS general substrate transporter like domains"/>
    <property type="match status" value="1"/>
</dbReference>
<proteinExistence type="predicted"/>
<evidence type="ECO:0000256" key="2">
    <source>
        <dbReference type="ARBA" id="ARBA00022448"/>
    </source>
</evidence>
<keyword evidence="10" id="KW-1185">Reference proteome</keyword>
<dbReference type="Proteomes" id="UP000031928">
    <property type="component" value="Chromosome"/>
</dbReference>
<keyword evidence="5 7" id="KW-1133">Transmembrane helix</keyword>
<dbReference type="RefSeq" id="WP_042622305.1">
    <property type="nucleotide sequence ID" value="NZ_CP007790.1"/>
</dbReference>
<dbReference type="InterPro" id="IPR036259">
    <property type="entry name" value="MFS_trans_sf"/>
</dbReference>
<evidence type="ECO:0000313" key="9">
    <source>
        <dbReference type="EMBL" id="AJK69981.1"/>
    </source>
</evidence>
<dbReference type="InterPro" id="IPR050171">
    <property type="entry name" value="MFS_Transporters"/>
</dbReference>
<feature type="transmembrane region" description="Helical" evidence="7">
    <location>
        <begin position="45"/>
        <end position="66"/>
    </location>
</feature>
<dbReference type="InterPro" id="IPR020846">
    <property type="entry name" value="MFS_dom"/>
</dbReference>
<dbReference type="GO" id="GO:0005886">
    <property type="term" value="C:plasma membrane"/>
    <property type="evidence" value="ECO:0007669"/>
    <property type="project" value="UniProtKB-SubCell"/>
</dbReference>
<feature type="transmembrane region" description="Helical" evidence="7">
    <location>
        <begin position="105"/>
        <end position="125"/>
    </location>
</feature>
<feature type="transmembrane region" description="Helical" evidence="7">
    <location>
        <begin position="203"/>
        <end position="228"/>
    </location>
</feature>
<evidence type="ECO:0000256" key="4">
    <source>
        <dbReference type="ARBA" id="ARBA00022692"/>
    </source>
</evidence>
<accession>A0A0B6TZ55</accession>